<evidence type="ECO:0000259" key="3">
    <source>
        <dbReference type="Pfam" id="PF24883"/>
    </source>
</evidence>
<keyword evidence="5" id="KW-1185">Reference proteome</keyword>
<dbReference type="InterPro" id="IPR027417">
    <property type="entry name" value="P-loop_NTPase"/>
</dbReference>
<dbReference type="EMBL" id="JBAHYK010000902">
    <property type="protein sequence ID" value="KAL0570615.1"/>
    <property type="molecule type" value="Genomic_DNA"/>
</dbReference>
<dbReference type="Gene3D" id="3.40.50.300">
    <property type="entry name" value="P-loop containing nucleotide triphosphate hydrolases"/>
    <property type="match status" value="1"/>
</dbReference>
<protein>
    <recommendedName>
        <fullName evidence="3">Nephrocystin 3-like N-terminal domain-containing protein</fullName>
    </recommendedName>
</protein>
<proteinExistence type="predicted"/>
<dbReference type="Proteomes" id="UP001465976">
    <property type="component" value="Unassembled WGS sequence"/>
</dbReference>
<feature type="region of interest" description="Disordered" evidence="2">
    <location>
        <begin position="47"/>
        <end position="66"/>
    </location>
</feature>
<accession>A0ABR3F5V1</accession>
<evidence type="ECO:0000313" key="4">
    <source>
        <dbReference type="EMBL" id="KAL0570615.1"/>
    </source>
</evidence>
<organism evidence="4 5">
    <name type="scientific">Marasmius crinis-equi</name>
    <dbReference type="NCBI Taxonomy" id="585013"/>
    <lineage>
        <taxon>Eukaryota</taxon>
        <taxon>Fungi</taxon>
        <taxon>Dikarya</taxon>
        <taxon>Basidiomycota</taxon>
        <taxon>Agaricomycotina</taxon>
        <taxon>Agaricomycetes</taxon>
        <taxon>Agaricomycetidae</taxon>
        <taxon>Agaricales</taxon>
        <taxon>Marasmiineae</taxon>
        <taxon>Marasmiaceae</taxon>
        <taxon>Marasmius</taxon>
    </lineage>
</organism>
<feature type="compositionally biased region" description="Basic residues" evidence="2">
    <location>
        <begin position="1"/>
        <end position="18"/>
    </location>
</feature>
<dbReference type="SUPFAM" id="SSF52540">
    <property type="entry name" value="P-loop containing nucleoside triphosphate hydrolases"/>
    <property type="match status" value="1"/>
</dbReference>
<keyword evidence="1" id="KW-0677">Repeat</keyword>
<dbReference type="PANTHER" id="PTHR10039">
    <property type="entry name" value="AMELOGENIN"/>
    <property type="match status" value="1"/>
</dbReference>
<comment type="caution">
    <text evidence="4">The sequence shown here is derived from an EMBL/GenBank/DDBJ whole genome shotgun (WGS) entry which is preliminary data.</text>
</comment>
<name>A0ABR3F5V1_9AGAR</name>
<reference evidence="4 5" key="1">
    <citation type="submission" date="2024-02" db="EMBL/GenBank/DDBJ databases">
        <title>A draft genome for the cacao thread blight pathogen Marasmius crinis-equi.</title>
        <authorList>
            <person name="Cohen S.P."/>
            <person name="Baruah I.K."/>
            <person name="Amoako-Attah I."/>
            <person name="Bukari Y."/>
            <person name="Meinhardt L.W."/>
            <person name="Bailey B.A."/>
        </authorList>
    </citation>
    <scope>NUCLEOTIDE SEQUENCE [LARGE SCALE GENOMIC DNA]</scope>
    <source>
        <strain evidence="4 5">GH-76</strain>
    </source>
</reference>
<dbReference type="Pfam" id="PF24883">
    <property type="entry name" value="NPHP3_N"/>
    <property type="match status" value="1"/>
</dbReference>
<feature type="non-terminal residue" evidence="4">
    <location>
        <position position="389"/>
    </location>
</feature>
<gene>
    <name evidence="4" type="ORF">V5O48_011347</name>
</gene>
<evidence type="ECO:0000256" key="2">
    <source>
        <dbReference type="SAM" id="MobiDB-lite"/>
    </source>
</evidence>
<feature type="region of interest" description="Disordered" evidence="2">
    <location>
        <begin position="1"/>
        <end position="36"/>
    </location>
</feature>
<feature type="domain" description="Nephrocystin 3-like N-terminal" evidence="3">
    <location>
        <begin position="160"/>
        <end position="315"/>
    </location>
</feature>
<evidence type="ECO:0000313" key="5">
    <source>
        <dbReference type="Proteomes" id="UP001465976"/>
    </source>
</evidence>
<evidence type="ECO:0000256" key="1">
    <source>
        <dbReference type="ARBA" id="ARBA00022737"/>
    </source>
</evidence>
<sequence>MGRSKKRSKQRRKARSKQKSKETIQHTQSEHPTTSTAPVVADVHAGTQSPQNTVQPGPPLRLTTPTPTLTVSNFANAHGGTFIHPNFSYVGGNQTNHNYSNPYWILEILWQAIAEAGASHDSAARYPLIGCHPNTREEILQTLLKWARYPADSSSAKFLSASPFYWLYGPAGHGKSTVAQSFSEQCAKKGFLLASFFFSRNDPKRDNPTYLFLTIAYGLASSIPQLRDIIGVVIQKNPAILRSSFDAQFRELVVEPCRSLADSWESSWPHLVIIDGLDECQGSGMQRHILSILSSPYCEVHGLGGIPLHFLICSRPEPTIRETFDSPFLYPHSQRTPLNDSWKARRDIRHYLTDRLNAIHSEPRYSAIQFPNPWPPYGTAEYLADKSNG</sequence>
<feature type="compositionally biased region" description="Polar residues" evidence="2">
    <location>
        <begin position="25"/>
        <end position="36"/>
    </location>
</feature>
<dbReference type="InterPro" id="IPR056884">
    <property type="entry name" value="NPHP3-like_N"/>
</dbReference>